<dbReference type="InterPro" id="IPR051641">
    <property type="entry name" value="RGK_GTP-binding_reg"/>
</dbReference>
<proteinExistence type="inferred from homology"/>
<dbReference type="InterPro" id="IPR027417">
    <property type="entry name" value="P-loop_NTPase"/>
</dbReference>
<feature type="compositionally biased region" description="Polar residues" evidence="3">
    <location>
        <begin position="344"/>
        <end position="354"/>
    </location>
</feature>
<dbReference type="SMART" id="SM00174">
    <property type="entry name" value="RHO"/>
    <property type="match status" value="1"/>
</dbReference>
<evidence type="ECO:0000313" key="4">
    <source>
        <dbReference type="EMBL" id="KAJ8302836.1"/>
    </source>
</evidence>
<organism evidence="4 5">
    <name type="scientific">Tegillarca granosa</name>
    <name type="common">Malaysian cockle</name>
    <name type="synonym">Anadara granosa</name>
    <dbReference type="NCBI Taxonomy" id="220873"/>
    <lineage>
        <taxon>Eukaryota</taxon>
        <taxon>Metazoa</taxon>
        <taxon>Spiralia</taxon>
        <taxon>Lophotrochozoa</taxon>
        <taxon>Mollusca</taxon>
        <taxon>Bivalvia</taxon>
        <taxon>Autobranchia</taxon>
        <taxon>Pteriomorphia</taxon>
        <taxon>Arcoida</taxon>
        <taxon>Arcoidea</taxon>
        <taxon>Arcidae</taxon>
        <taxon>Tegillarca</taxon>
    </lineage>
</organism>
<dbReference type="PRINTS" id="PR00449">
    <property type="entry name" value="RASTRNSFRMNG"/>
</dbReference>
<dbReference type="SUPFAM" id="SSF52540">
    <property type="entry name" value="P-loop containing nucleoside triphosphate hydrolases"/>
    <property type="match status" value="2"/>
</dbReference>
<dbReference type="SMART" id="SM00175">
    <property type="entry name" value="RAB"/>
    <property type="match status" value="1"/>
</dbReference>
<keyword evidence="5" id="KW-1185">Reference proteome</keyword>
<dbReference type="PANTHER" id="PTHR45775:SF6">
    <property type="entry name" value="RAD, GEM_KIR FAMILY MEMBER 2, ISOFORM C"/>
    <property type="match status" value="1"/>
</dbReference>
<protein>
    <submittedName>
        <fullName evidence="4">Uncharacterized protein</fullName>
    </submittedName>
</protein>
<gene>
    <name evidence="4" type="ORF">KUTeg_019232</name>
</gene>
<dbReference type="Proteomes" id="UP001217089">
    <property type="component" value="Unassembled WGS sequence"/>
</dbReference>
<keyword evidence="2" id="KW-0597">Phosphoprotein</keyword>
<dbReference type="InterPro" id="IPR001806">
    <property type="entry name" value="Small_GTPase"/>
</dbReference>
<accession>A0ABQ9EEI5</accession>
<dbReference type="PROSITE" id="PS51419">
    <property type="entry name" value="RAB"/>
    <property type="match status" value="1"/>
</dbReference>
<comment type="caution">
    <text evidence="4">The sequence shown here is derived from an EMBL/GenBank/DDBJ whole genome shotgun (WGS) entry which is preliminary data.</text>
</comment>
<name>A0ABQ9EEI5_TEGGR</name>
<dbReference type="Pfam" id="PF00071">
    <property type="entry name" value="Ras"/>
    <property type="match status" value="2"/>
</dbReference>
<dbReference type="PANTHER" id="PTHR45775">
    <property type="entry name" value="RAD, GEM/KIR FAMILY MEMBER 2, ISOFORM C"/>
    <property type="match status" value="1"/>
</dbReference>
<dbReference type="Gene3D" id="3.40.50.300">
    <property type="entry name" value="P-loop containing nucleotide triphosphate hydrolases"/>
    <property type="match status" value="2"/>
</dbReference>
<feature type="region of interest" description="Disordered" evidence="3">
    <location>
        <begin position="433"/>
        <end position="454"/>
    </location>
</feature>
<evidence type="ECO:0000256" key="2">
    <source>
        <dbReference type="ARBA" id="ARBA00022553"/>
    </source>
</evidence>
<comment type="similarity">
    <text evidence="1">Belongs to the small GTPase superfamily. RGK family.</text>
</comment>
<evidence type="ECO:0000313" key="5">
    <source>
        <dbReference type="Proteomes" id="UP001217089"/>
    </source>
</evidence>
<evidence type="ECO:0000256" key="1">
    <source>
        <dbReference type="ARBA" id="ARBA00008846"/>
    </source>
</evidence>
<dbReference type="PROSITE" id="PS51421">
    <property type="entry name" value="RAS"/>
    <property type="match status" value="1"/>
</dbReference>
<reference evidence="4 5" key="1">
    <citation type="submission" date="2022-12" db="EMBL/GenBank/DDBJ databases">
        <title>Chromosome-level genome of Tegillarca granosa.</title>
        <authorList>
            <person name="Kim J."/>
        </authorList>
    </citation>
    <scope>NUCLEOTIDE SEQUENCE [LARGE SCALE GENOMIC DNA]</scope>
    <source>
        <strain evidence="4">Teg-2019</strain>
        <tissue evidence="4">Adductor muscle</tissue>
    </source>
</reference>
<dbReference type="SMART" id="SM00173">
    <property type="entry name" value="RAS"/>
    <property type="match status" value="1"/>
</dbReference>
<dbReference type="EMBL" id="JARBDR010000917">
    <property type="protein sequence ID" value="KAJ8302836.1"/>
    <property type="molecule type" value="Genomic_DNA"/>
</dbReference>
<feature type="compositionally biased region" description="Polar residues" evidence="3">
    <location>
        <begin position="376"/>
        <end position="386"/>
    </location>
</feature>
<feature type="region of interest" description="Disordered" evidence="3">
    <location>
        <begin position="336"/>
        <end position="386"/>
    </location>
</feature>
<evidence type="ECO:0000256" key="3">
    <source>
        <dbReference type="SAM" id="MobiDB-lite"/>
    </source>
</evidence>
<sequence length="664" mass="74352">MDKGLFGLQKNSVQKTVKIKTSSPSMAITLPVISIRDESDPQEHPLHTSRSCSFRHKQKPIFLQLDNEVIRRHSMPQPSNPRMSSSYNDLTREPLKRVRSFKMTSKGIINKGDSFRRESNASITSTGSTKTDDTSFSLDFARSRLLSDTSEGAESFTSSAYSGYYQVILVGASGVGKTALAKQFLTSEYIGSVDCDEYDEAPLVSVHLDGEESTLEFIDETLESINADAYIVVFSVNERSTYNDAISILHHLHEMGSDRTTILVANKIDLARKRIVTSKVTLNHKVDELLVGIIQQIRLKLNVDTKDSQSVCVRENSVKRLSLSGPKSLFYKLLKKNDHETPRSAPSSRSNSFRNKIRHKNVKVENDSSRRHSMPHDTQTTISVSYNDLSKEQLQRVRSFKITSKGLVNKGDNFRRESNASILSTGSIKLDDIKPRKQRLQSSNSDDSGDVGSCASSLPGNYQVTVTGASDVGKTSLIKQFMTSEYVGILDVEDADEMQTVSVHLDGEESTLEFVDVDNIEKENESNLYADAHLVVFAINSKATFDIAAENMKYIRETVGSDRPIILVANKVDLVRKRQVSAKEAKYIAEKYHSKYAETSVTLNHRVDDVLAGLLKQIHLKLNVDSQSSNENRRSSITIKPKSFFYRFFKSDSTVKNCDNLYIT</sequence>
<feature type="compositionally biased region" description="Low complexity" evidence="3">
    <location>
        <begin position="442"/>
        <end position="453"/>
    </location>
</feature>